<evidence type="ECO:0000313" key="8">
    <source>
        <dbReference type="Proteomes" id="UP000249688"/>
    </source>
</evidence>
<name>A0A2W7IN74_9PROT</name>
<feature type="transmembrane region" description="Helical" evidence="6">
    <location>
        <begin position="143"/>
        <end position="164"/>
    </location>
</feature>
<dbReference type="NCBIfam" id="TIGR03717">
    <property type="entry name" value="R_switched_YjbE"/>
    <property type="match status" value="1"/>
</dbReference>
<dbReference type="Proteomes" id="UP000249688">
    <property type="component" value="Unassembled WGS sequence"/>
</dbReference>
<comment type="caution">
    <text evidence="7">The sequence shown here is derived from an EMBL/GenBank/DDBJ whole genome shotgun (WGS) entry which is preliminary data.</text>
</comment>
<evidence type="ECO:0000256" key="4">
    <source>
        <dbReference type="ARBA" id="ARBA00022989"/>
    </source>
</evidence>
<feature type="transmembrane region" description="Helical" evidence="6">
    <location>
        <begin position="69"/>
        <end position="88"/>
    </location>
</feature>
<dbReference type="RefSeq" id="WP_111399681.1">
    <property type="nucleotide sequence ID" value="NZ_QKYU01000023.1"/>
</dbReference>
<dbReference type="EMBL" id="QKYU01000023">
    <property type="protein sequence ID" value="PZW40817.1"/>
    <property type="molecule type" value="Genomic_DNA"/>
</dbReference>
<evidence type="ECO:0000256" key="5">
    <source>
        <dbReference type="ARBA" id="ARBA00023136"/>
    </source>
</evidence>
<dbReference type="GO" id="GO:0016020">
    <property type="term" value="C:membrane"/>
    <property type="evidence" value="ECO:0007669"/>
    <property type="project" value="UniProtKB-SubCell"/>
</dbReference>
<keyword evidence="3 6" id="KW-0812">Transmembrane</keyword>
<comment type="similarity">
    <text evidence="2">Belongs to the TerC family.</text>
</comment>
<protein>
    <submittedName>
        <fullName evidence="7">YjbE family integral membrane protein</fullName>
    </submittedName>
</protein>
<feature type="transmembrane region" description="Helical" evidence="6">
    <location>
        <begin position="14"/>
        <end position="37"/>
    </location>
</feature>
<evidence type="ECO:0000256" key="3">
    <source>
        <dbReference type="ARBA" id="ARBA00022692"/>
    </source>
</evidence>
<dbReference type="PANTHER" id="PTHR30238:SF4">
    <property type="entry name" value="SLL1022 PROTEIN"/>
    <property type="match status" value="1"/>
</dbReference>
<dbReference type="InterPro" id="IPR022301">
    <property type="entry name" value="Integral_membrane_YjbE"/>
</dbReference>
<dbReference type="InterPro" id="IPR005496">
    <property type="entry name" value="Integral_membrane_TerC"/>
</dbReference>
<organism evidence="7 8">
    <name type="scientific">Humitalea rosea</name>
    <dbReference type="NCBI Taxonomy" id="990373"/>
    <lineage>
        <taxon>Bacteria</taxon>
        <taxon>Pseudomonadati</taxon>
        <taxon>Pseudomonadota</taxon>
        <taxon>Alphaproteobacteria</taxon>
        <taxon>Acetobacterales</taxon>
        <taxon>Roseomonadaceae</taxon>
        <taxon>Humitalea</taxon>
    </lineage>
</organism>
<keyword evidence="8" id="KW-1185">Reference proteome</keyword>
<reference evidence="7 8" key="1">
    <citation type="submission" date="2018-06" db="EMBL/GenBank/DDBJ databases">
        <title>Genomic Encyclopedia of Archaeal and Bacterial Type Strains, Phase II (KMG-II): from individual species to whole genera.</title>
        <authorList>
            <person name="Goeker M."/>
        </authorList>
    </citation>
    <scope>NUCLEOTIDE SEQUENCE [LARGE SCALE GENOMIC DNA]</scope>
    <source>
        <strain evidence="7 8">DSM 24525</strain>
    </source>
</reference>
<comment type="subcellular location">
    <subcellularLocation>
        <location evidence="1">Membrane</location>
        <topology evidence="1">Multi-pass membrane protein</topology>
    </subcellularLocation>
</comment>
<gene>
    <name evidence="7" type="ORF">C8P66_12324</name>
</gene>
<keyword evidence="5 6" id="KW-0472">Membrane</keyword>
<dbReference type="AlphaFoldDB" id="A0A2W7IN74"/>
<feature type="transmembrane region" description="Helical" evidence="6">
    <location>
        <begin position="44"/>
        <end position="63"/>
    </location>
</feature>
<keyword evidence="4 6" id="KW-1133">Transmembrane helix</keyword>
<sequence>MEALSAALPGLMQIIWLNAILSGDNAVVIGLAAAGLPAAQRGKAVLFGVAAAAVLRVVFSIFATKLLELWWIDLVGGLALIWIAYGFAKELLEGGHDSGEPGSVVKHDKTLAQALRQIVIADVSMSLDNVLAVAAVARGNIPLLTIGLGISIIMMGLLGGALANLLQRFRWIAWVGLALIIWIAGGLLWEGLLNANAELALGLPVPAVTHH</sequence>
<dbReference type="Pfam" id="PF03741">
    <property type="entry name" value="TerC"/>
    <property type="match status" value="1"/>
</dbReference>
<feature type="transmembrane region" description="Helical" evidence="6">
    <location>
        <begin position="171"/>
        <end position="189"/>
    </location>
</feature>
<evidence type="ECO:0000313" key="7">
    <source>
        <dbReference type="EMBL" id="PZW40817.1"/>
    </source>
</evidence>
<proteinExistence type="inferred from homology"/>
<evidence type="ECO:0000256" key="2">
    <source>
        <dbReference type="ARBA" id="ARBA00007511"/>
    </source>
</evidence>
<evidence type="ECO:0000256" key="1">
    <source>
        <dbReference type="ARBA" id="ARBA00004141"/>
    </source>
</evidence>
<evidence type="ECO:0000256" key="6">
    <source>
        <dbReference type="SAM" id="Phobius"/>
    </source>
</evidence>
<dbReference type="OrthoDB" id="9807970at2"/>
<accession>A0A2W7IN74</accession>
<dbReference type="PANTHER" id="PTHR30238">
    <property type="entry name" value="MEMBRANE BOUND PREDICTED REDOX MODULATOR"/>
    <property type="match status" value="1"/>
</dbReference>